<dbReference type="InterPro" id="IPR036097">
    <property type="entry name" value="HisK_dim/P_sf"/>
</dbReference>
<accession>A0ABX1GBV3</accession>
<keyword evidence="6" id="KW-1133">Transmembrane helix</keyword>
<feature type="transmembrane region" description="Helical" evidence="6">
    <location>
        <begin position="230"/>
        <end position="250"/>
    </location>
</feature>
<keyword evidence="6" id="KW-0472">Membrane</keyword>
<gene>
    <name evidence="9" type="ORF">HCU74_04305</name>
</gene>
<organism evidence="9 10">
    <name type="scientific">Spongiibacter thalassae</name>
    <dbReference type="NCBI Taxonomy" id="2721624"/>
    <lineage>
        <taxon>Bacteria</taxon>
        <taxon>Pseudomonadati</taxon>
        <taxon>Pseudomonadota</taxon>
        <taxon>Gammaproteobacteria</taxon>
        <taxon>Cellvibrionales</taxon>
        <taxon>Spongiibacteraceae</taxon>
        <taxon>Spongiibacter</taxon>
    </lineage>
</organism>
<dbReference type="Proteomes" id="UP000765845">
    <property type="component" value="Unassembled WGS sequence"/>
</dbReference>
<sequence length="935" mass="105398">MKRSTAPTLPTVRSRASSSNTRTVRRRFFYCGALWLLLCCQSLFAAPELRLNDHQNKLLLTPYSDILEDEFASWQIDDVRSDTLRHRFRPVENPDLRLKKSIRRYWLRVRLTNPGDDAVLRMLEVSPASISNIAVYDDTGHQPHLDSDQLIRKRALYRIHLPPTSSREYLISIDHQHSAQLTLHLYDDATLLGESDRQVFFGALLIGILTFCLGYCVIGGLVYRDTLFGWHAVFCSLLVIHSFIAFDFIGEPQGLAPPWDQVLLMLLRLSAAICLLLFALRFPIYPRTNARAWQITLQAVIVINFCTIALVIISGSPAKLAHLVLAVNGIILVGSAAAEFFVTYTRAVFYYLCVIALSFALFGIAELRHQLSLTDAYVRDLSVVAVGIMVAVNHAALLIARARARRQRQTDEAQRIAVLGEVNRAKSDILARITHDIRTPMSAMLGVTELLQETRLNASQKDYLRTLQRSCHELIQLLEESGQAARFNDNDVELTSQVFNLSELVSDALSGFRNMAAERALELICDIDPLMGDQLIGDPSRLRQLLMHGLNSAFDHCDDGYILLKISQVSSRPGHIQIDLSHRGKPFTREERQALGKTSRDDSQHSVNARFAIIARLVQVMRGQVSVRATGDIHTLHITVETGRPEGLSHTPTDNTLLRDKRLLLVDDNKTFCDVIGKQCSTWGMSAFSAHNEQAALALMRNQKLIGAQVDFVLIDHRFADNGLQLSQRIHEEFKDKPPVILLLAHANINYSRDQLQRAGVRRVLSKPLGNIALRSALLGESHYAATQRGRHLDQYGSDALSLPSLHCLVAEDNPTNALVLVRMLSGLGITVKHVENGQQAVNNFIRGDFDIVILDIEMPVMDGVEATREIRRFEEEEERERTPIFGLTANALDEQRDRYLQAGMDLHLVKPVRLWELAESIQRWTGYRKRQDEN</sequence>
<dbReference type="InterPro" id="IPR003661">
    <property type="entry name" value="HisK_dim/P_dom"/>
</dbReference>
<dbReference type="PANTHER" id="PTHR45339">
    <property type="entry name" value="HYBRID SIGNAL TRANSDUCTION HISTIDINE KINASE J"/>
    <property type="match status" value="1"/>
</dbReference>
<dbReference type="SMART" id="SM00448">
    <property type="entry name" value="REC"/>
    <property type="match status" value="2"/>
</dbReference>
<dbReference type="PANTHER" id="PTHR45339:SF1">
    <property type="entry name" value="HYBRID SIGNAL TRANSDUCTION HISTIDINE KINASE J"/>
    <property type="match status" value="1"/>
</dbReference>
<dbReference type="SUPFAM" id="SSF52172">
    <property type="entry name" value="CheY-like"/>
    <property type="match status" value="2"/>
</dbReference>
<keyword evidence="10" id="KW-1185">Reference proteome</keyword>
<feature type="transmembrane region" description="Helical" evidence="6">
    <location>
        <begin position="292"/>
        <end position="314"/>
    </location>
</feature>
<dbReference type="Gene3D" id="3.40.50.2300">
    <property type="match status" value="2"/>
</dbReference>
<feature type="domain" description="Response regulatory" evidence="8">
    <location>
        <begin position="807"/>
        <end position="926"/>
    </location>
</feature>
<evidence type="ECO:0000256" key="5">
    <source>
        <dbReference type="PROSITE-ProRule" id="PRU00169"/>
    </source>
</evidence>
<evidence type="ECO:0000256" key="2">
    <source>
        <dbReference type="ARBA" id="ARBA00012438"/>
    </source>
</evidence>
<dbReference type="CDD" id="cd17546">
    <property type="entry name" value="REC_hyHK_CKI1_RcsC-like"/>
    <property type="match status" value="1"/>
</dbReference>
<comment type="caution">
    <text evidence="9">The sequence shown here is derived from an EMBL/GenBank/DDBJ whole genome shotgun (WGS) entry which is preliminary data.</text>
</comment>
<keyword evidence="6" id="KW-0812">Transmembrane</keyword>
<evidence type="ECO:0000313" key="10">
    <source>
        <dbReference type="Proteomes" id="UP000765845"/>
    </source>
</evidence>
<dbReference type="InterPro" id="IPR011622">
    <property type="entry name" value="7TMR_DISM_rcpt_extracell_dom2"/>
</dbReference>
<evidence type="ECO:0000256" key="4">
    <source>
        <dbReference type="ARBA" id="ARBA00023012"/>
    </source>
</evidence>
<dbReference type="Pfam" id="PF07696">
    <property type="entry name" value="7TMR-DISMED2"/>
    <property type="match status" value="1"/>
</dbReference>
<evidence type="ECO:0000256" key="6">
    <source>
        <dbReference type="SAM" id="Phobius"/>
    </source>
</evidence>
<dbReference type="PROSITE" id="PS50110">
    <property type="entry name" value="RESPONSE_REGULATORY"/>
    <property type="match status" value="2"/>
</dbReference>
<evidence type="ECO:0000259" key="8">
    <source>
        <dbReference type="PROSITE" id="PS50110"/>
    </source>
</evidence>
<feature type="transmembrane region" description="Helical" evidence="6">
    <location>
        <begin position="320"/>
        <end position="341"/>
    </location>
</feature>
<evidence type="ECO:0000256" key="3">
    <source>
        <dbReference type="ARBA" id="ARBA00022553"/>
    </source>
</evidence>
<feature type="transmembrane region" description="Helical" evidence="6">
    <location>
        <begin position="262"/>
        <end position="280"/>
    </location>
</feature>
<keyword evidence="4" id="KW-0902">Two-component regulatory system</keyword>
<dbReference type="CDD" id="cd00082">
    <property type="entry name" value="HisKA"/>
    <property type="match status" value="1"/>
</dbReference>
<dbReference type="Gene3D" id="1.10.287.130">
    <property type="match status" value="1"/>
</dbReference>
<protein>
    <recommendedName>
        <fullName evidence="2">histidine kinase</fullName>
        <ecNumber evidence="2">2.7.13.3</ecNumber>
    </recommendedName>
</protein>
<dbReference type="SUPFAM" id="SSF55874">
    <property type="entry name" value="ATPase domain of HSP90 chaperone/DNA topoisomerase II/histidine kinase"/>
    <property type="match status" value="1"/>
</dbReference>
<feature type="transmembrane region" description="Helical" evidence="6">
    <location>
        <begin position="199"/>
        <end position="223"/>
    </location>
</feature>
<dbReference type="Gene3D" id="3.30.565.10">
    <property type="entry name" value="Histidine kinase-like ATPase, C-terminal domain"/>
    <property type="match status" value="1"/>
</dbReference>
<dbReference type="Pfam" id="PF00512">
    <property type="entry name" value="HisKA"/>
    <property type="match status" value="1"/>
</dbReference>
<dbReference type="InterPro" id="IPR005467">
    <property type="entry name" value="His_kinase_dom"/>
</dbReference>
<dbReference type="Gene3D" id="2.60.40.2380">
    <property type="match status" value="1"/>
</dbReference>
<dbReference type="Pfam" id="PF00072">
    <property type="entry name" value="Response_reg"/>
    <property type="match status" value="2"/>
</dbReference>
<dbReference type="RefSeq" id="WP_168449199.1">
    <property type="nucleotide sequence ID" value="NZ_JAAWWK010000002.1"/>
</dbReference>
<dbReference type="EC" id="2.7.13.3" evidence="2"/>
<feature type="modified residue" description="4-aspartylphosphate" evidence="5">
    <location>
        <position position="856"/>
    </location>
</feature>
<comment type="catalytic activity">
    <reaction evidence="1">
        <text>ATP + protein L-histidine = ADP + protein N-phospho-L-histidine.</text>
        <dbReference type="EC" id="2.7.13.3"/>
    </reaction>
</comment>
<dbReference type="SUPFAM" id="SSF47384">
    <property type="entry name" value="Homodimeric domain of signal transducing histidine kinase"/>
    <property type="match status" value="1"/>
</dbReference>
<dbReference type="CDD" id="cd00156">
    <property type="entry name" value="REC"/>
    <property type="match status" value="1"/>
</dbReference>
<feature type="modified residue" description="4-aspartylphosphate" evidence="5">
    <location>
        <position position="716"/>
    </location>
</feature>
<dbReference type="InterPro" id="IPR011006">
    <property type="entry name" value="CheY-like_superfamily"/>
</dbReference>
<evidence type="ECO:0000259" key="7">
    <source>
        <dbReference type="PROSITE" id="PS50109"/>
    </source>
</evidence>
<reference evidence="9 10" key="1">
    <citation type="submission" date="2020-04" db="EMBL/GenBank/DDBJ databases">
        <authorList>
            <person name="Yoon J."/>
        </authorList>
    </citation>
    <scope>NUCLEOTIDE SEQUENCE [LARGE SCALE GENOMIC DNA]</scope>
    <source>
        <strain evidence="9 10">KMU-166</strain>
    </source>
</reference>
<feature type="domain" description="Response regulatory" evidence="8">
    <location>
        <begin position="662"/>
        <end position="782"/>
    </location>
</feature>
<evidence type="ECO:0000313" key="9">
    <source>
        <dbReference type="EMBL" id="NKI16640.1"/>
    </source>
</evidence>
<evidence type="ECO:0000256" key="1">
    <source>
        <dbReference type="ARBA" id="ARBA00000085"/>
    </source>
</evidence>
<feature type="domain" description="Histidine kinase" evidence="7">
    <location>
        <begin position="432"/>
        <end position="644"/>
    </location>
</feature>
<keyword evidence="3 5" id="KW-0597">Phosphoprotein</keyword>
<feature type="transmembrane region" description="Helical" evidence="6">
    <location>
        <begin position="348"/>
        <end position="365"/>
    </location>
</feature>
<dbReference type="PROSITE" id="PS50109">
    <property type="entry name" value="HIS_KIN"/>
    <property type="match status" value="1"/>
</dbReference>
<dbReference type="SMART" id="SM00388">
    <property type="entry name" value="HisKA"/>
    <property type="match status" value="1"/>
</dbReference>
<dbReference type="InterPro" id="IPR036890">
    <property type="entry name" value="HATPase_C_sf"/>
</dbReference>
<dbReference type="EMBL" id="JAAWWK010000002">
    <property type="protein sequence ID" value="NKI16640.1"/>
    <property type="molecule type" value="Genomic_DNA"/>
</dbReference>
<feature type="transmembrane region" description="Helical" evidence="6">
    <location>
        <begin position="377"/>
        <end position="400"/>
    </location>
</feature>
<name>A0ABX1GBV3_9GAMM</name>
<dbReference type="InterPro" id="IPR001789">
    <property type="entry name" value="Sig_transdc_resp-reg_receiver"/>
</dbReference>
<proteinExistence type="predicted"/>